<dbReference type="GeneID" id="101858826"/>
<feature type="compositionally biased region" description="Gly residues" evidence="1">
    <location>
        <begin position="498"/>
        <end position="510"/>
    </location>
</feature>
<reference evidence="3" key="1">
    <citation type="submission" date="2025-08" db="UniProtKB">
        <authorList>
            <consortium name="RefSeq"/>
        </authorList>
    </citation>
    <scope>IDENTIFICATION</scope>
</reference>
<feature type="region of interest" description="Disordered" evidence="1">
    <location>
        <begin position="51"/>
        <end position="294"/>
    </location>
</feature>
<proteinExistence type="predicted"/>
<dbReference type="Proteomes" id="UP000694888">
    <property type="component" value="Unplaced"/>
</dbReference>
<feature type="compositionally biased region" description="Basic and acidic residues" evidence="1">
    <location>
        <begin position="151"/>
        <end position="171"/>
    </location>
</feature>
<name>A0ABM0KA12_APLCA</name>
<protein>
    <submittedName>
        <fullName evidence="3">Uncharacterized protein LOC101858826</fullName>
    </submittedName>
</protein>
<feature type="region of interest" description="Disordered" evidence="1">
    <location>
        <begin position="374"/>
        <end position="411"/>
    </location>
</feature>
<feature type="region of interest" description="Disordered" evidence="1">
    <location>
        <begin position="488"/>
        <end position="558"/>
    </location>
</feature>
<gene>
    <name evidence="3" type="primary">LOC101858826</name>
</gene>
<feature type="compositionally biased region" description="Low complexity" evidence="1">
    <location>
        <begin position="394"/>
        <end position="406"/>
    </location>
</feature>
<sequence length="657" mass="72050">MTTKTVSGDSYGNLHSEGNAFQVDGGVVVDSPQQQRSENLPQINIPIEIKVEEESEVDAGHESGSDRQEEEMSSQAAEHVVGDIVEDGGEVSLQDLPVDEKPAEGEIITEVITENILHHENNRDQFENTDGEDKDQNNANNESNSIDDENHEDKVEDQNGNKTFEVKKVRSEPLMIHLGNDEEDDDDGDCFSGEGNGDNDDGMAGEDDDDEDDADSGMSFVEDDRSFEPDINTGRTSAQSRNRPPTTSTLREVPHGLRAKANTPASVYTIANEVESPVGDKRQDSGRAGSRGSREEVFQRAMTLMSNRCTSAREQDGVLFSARDTPYGVHVPQYFYVTQKRPAAMPPLKVWRGYKGNVYFEPLTIHQVKNSLGNKSADLEPRGSVSMSVSPSKTVTPRVPTRATTAGGSSKSYRLINSSPQVYVMDKQAVVGSLGEGIQRELRYIEGLESTGSLAMRPMSSGATFHRAGPTSRRMLYKRDRICRGSNFHVGENACPRGGAGGTGVGGGGSTDAISRRSSYASSRFTNRKQYSQSAGPVSRPHHASRSRPPPHNGAQELVVSGDKFAPPTVMSPLLRTTTQFSLSHQRSPIDSPDLLREYEQLPPMEQVSVSLRHMDIQEGRDDLESRPSSYTEELKPFIKYSPDVKGSYERNVVNTC</sequence>
<feature type="compositionally biased region" description="Acidic residues" evidence="1">
    <location>
        <begin position="197"/>
        <end position="215"/>
    </location>
</feature>
<feature type="compositionally biased region" description="Basic and acidic residues" evidence="1">
    <location>
        <begin position="116"/>
        <end position="126"/>
    </location>
</feature>
<organism evidence="2 3">
    <name type="scientific">Aplysia californica</name>
    <name type="common">California sea hare</name>
    <dbReference type="NCBI Taxonomy" id="6500"/>
    <lineage>
        <taxon>Eukaryota</taxon>
        <taxon>Metazoa</taxon>
        <taxon>Spiralia</taxon>
        <taxon>Lophotrochozoa</taxon>
        <taxon>Mollusca</taxon>
        <taxon>Gastropoda</taxon>
        <taxon>Heterobranchia</taxon>
        <taxon>Euthyneura</taxon>
        <taxon>Tectipleura</taxon>
        <taxon>Aplysiida</taxon>
        <taxon>Aplysioidea</taxon>
        <taxon>Aplysiidae</taxon>
        <taxon>Aplysia</taxon>
    </lineage>
</organism>
<feature type="compositionally biased region" description="Polar residues" evidence="1">
    <location>
        <begin position="233"/>
        <end position="250"/>
    </location>
</feature>
<evidence type="ECO:0000313" key="3">
    <source>
        <dbReference type="RefSeq" id="XP_005112509.1"/>
    </source>
</evidence>
<keyword evidence="2" id="KW-1185">Reference proteome</keyword>
<dbReference type="RefSeq" id="XP_005112509.1">
    <property type="nucleotide sequence ID" value="XM_005112452.3"/>
</dbReference>
<accession>A0ABM0KA12</accession>
<evidence type="ECO:0000256" key="1">
    <source>
        <dbReference type="SAM" id="MobiDB-lite"/>
    </source>
</evidence>
<evidence type="ECO:0000313" key="2">
    <source>
        <dbReference type="Proteomes" id="UP000694888"/>
    </source>
</evidence>
<feature type="compositionally biased region" description="Basic and acidic residues" evidence="1">
    <location>
        <begin position="58"/>
        <end position="67"/>
    </location>
</feature>